<feature type="region of interest" description="Disordered" evidence="1">
    <location>
        <begin position="1"/>
        <end position="20"/>
    </location>
</feature>
<name>A0A5B7IFV8_PORTR</name>
<gene>
    <name evidence="2" type="ORF">E2C01_075048</name>
</gene>
<feature type="region of interest" description="Disordered" evidence="1">
    <location>
        <begin position="44"/>
        <end position="65"/>
    </location>
</feature>
<reference evidence="2 3" key="1">
    <citation type="submission" date="2019-05" db="EMBL/GenBank/DDBJ databases">
        <title>Another draft genome of Portunus trituberculatus and its Hox gene families provides insights of decapod evolution.</title>
        <authorList>
            <person name="Jeong J.-H."/>
            <person name="Song I."/>
            <person name="Kim S."/>
            <person name="Choi T."/>
            <person name="Kim D."/>
            <person name="Ryu S."/>
            <person name="Kim W."/>
        </authorList>
    </citation>
    <scope>NUCLEOTIDE SEQUENCE [LARGE SCALE GENOMIC DNA]</scope>
    <source>
        <tissue evidence="2">Muscle</tissue>
    </source>
</reference>
<evidence type="ECO:0000313" key="3">
    <source>
        <dbReference type="Proteomes" id="UP000324222"/>
    </source>
</evidence>
<protein>
    <submittedName>
        <fullName evidence="2">Uncharacterized protein</fullName>
    </submittedName>
</protein>
<proteinExistence type="predicted"/>
<dbReference type="Proteomes" id="UP000324222">
    <property type="component" value="Unassembled WGS sequence"/>
</dbReference>
<sequence>MEGGARLQSREQDGALTPRFPLRHTTTMHTARASSRSRLLRRVTRAVGRRAKSSGTLSCNRNEIA</sequence>
<feature type="compositionally biased region" description="Polar residues" evidence="1">
    <location>
        <begin position="53"/>
        <end position="65"/>
    </location>
</feature>
<organism evidence="2 3">
    <name type="scientific">Portunus trituberculatus</name>
    <name type="common">Swimming crab</name>
    <name type="synonym">Neptunus trituberculatus</name>
    <dbReference type="NCBI Taxonomy" id="210409"/>
    <lineage>
        <taxon>Eukaryota</taxon>
        <taxon>Metazoa</taxon>
        <taxon>Ecdysozoa</taxon>
        <taxon>Arthropoda</taxon>
        <taxon>Crustacea</taxon>
        <taxon>Multicrustacea</taxon>
        <taxon>Malacostraca</taxon>
        <taxon>Eumalacostraca</taxon>
        <taxon>Eucarida</taxon>
        <taxon>Decapoda</taxon>
        <taxon>Pleocyemata</taxon>
        <taxon>Brachyura</taxon>
        <taxon>Eubrachyura</taxon>
        <taxon>Portunoidea</taxon>
        <taxon>Portunidae</taxon>
        <taxon>Portuninae</taxon>
        <taxon>Portunus</taxon>
    </lineage>
</organism>
<evidence type="ECO:0000256" key="1">
    <source>
        <dbReference type="SAM" id="MobiDB-lite"/>
    </source>
</evidence>
<comment type="caution">
    <text evidence="2">The sequence shown here is derived from an EMBL/GenBank/DDBJ whole genome shotgun (WGS) entry which is preliminary data.</text>
</comment>
<accession>A0A5B7IFV8</accession>
<dbReference type="AlphaFoldDB" id="A0A5B7IFV8"/>
<keyword evidence="3" id="KW-1185">Reference proteome</keyword>
<dbReference type="EMBL" id="VSRR010054099">
    <property type="protein sequence ID" value="MPC80467.1"/>
    <property type="molecule type" value="Genomic_DNA"/>
</dbReference>
<evidence type="ECO:0000313" key="2">
    <source>
        <dbReference type="EMBL" id="MPC80467.1"/>
    </source>
</evidence>